<sequence length="320" mass="35525">MEGSTVEDHKQKLLWNVKREVKQIMEEAVTKKFVHEDSSHIIALCTAIEACLGHLLKRRAAGFLRSDKIAALFTKVGKVYDTTGDVCRKVQEQLQQQAELTRRTQSAGHEPLRRQGSSSTTITSRPPQPLSAQAIKHIWVRTALFEKVLDKIVQHIVDNSSKYYERDALMHDSVFGPILAALLGSSFQACRRVLRTRLCVRRPQWVPALWSTPNSRPRTTSGPTRRPTSWSSATVSTAPTGARTPRPAAGPPSGSGRGSRASACRTTGSLRRRESTWSLCTRTPGATSSTARTTCWCSRRRTWRCCAATCRCTRPAITSP</sequence>
<evidence type="ECO:0000256" key="1">
    <source>
        <dbReference type="SAM" id="MobiDB-lite"/>
    </source>
</evidence>
<evidence type="ECO:0000259" key="2">
    <source>
        <dbReference type="PROSITE" id="PS50826"/>
    </source>
</evidence>
<reference evidence="3 4" key="1">
    <citation type="journal article" date="2021" name="G3 (Bethesda)">
        <title>Improved contiguity of the threespine stickleback genome using long-read sequencing.</title>
        <authorList>
            <person name="Nath S."/>
            <person name="Shaw D.E."/>
            <person name="White M.A."/>
        </authorList>
    </citation>
    <scope>NUCLEOTIDE SEQUENCE [LARGE SCALE GENOMIC DNA]</scope>
    <source>
        <strain evidence="3 4">Lake Benthic</strain>
    </source>
</reference>
<dbReference type="SMART" id="SM00593">
    <property type="entry name" value="RUN"/>
    <property type="match status" value="1"/>
</dbReference>
<dbReference type="InterPro" id="IPR037213">
    <property type="entry name" value="Run_dom_sf"/>
</dbReference>
<dbReference type="Gene3D" id="1.20.58.900">
    <property type="match status" value="1"/>
</dbReference>
<protein>
    <recommendedName>
        <fullName evidence="2">RUN domain-containing protein</fullName>
    </recommendedName>
</protein>
<evidence type="ECO:0000313" key="3">
    <source>
        <dbReference type="Ensembl" id="ENSGACP00000067434.1"/>
    </source>
</evidence>
<dbReference type="Ensembl" id="ENSGACT00000041067.1">
    <property type="protein sequence ID" value="ENSGACP00000067434.1"/>
    <property type="gene ID" value="ENSGACG00000005329.2"/>
</dbReference>
<dbReference type="Pfam" id="PF02759">
    <property type="entry name" value="RUN"/>
    <property type="match status" value="1"/>
</dbReference>
<reference evidence="3" key="2">
    <citation type="submission" date="2025-08" db="UniProtKB">
        <authorList>
            <consortium name="Ensembl"/>
        </authorList>
    </citation>
    <scope>IDENTIFICATION</scope>
</reference>
<dbReference type="AlphaFoldDB" id="A0AAQ4RUP3"/>
<keyword evidence="4" id="KW-1185">Reference proteome</keyword>
<dbReference type="Proteomes" id="UP000007635">
    <property type="component" value="Chromosome I"/>
</dbReference>
<dbReference type="PROSITE" id="PS50826">
    <property type="entry name" value="RUN"/>
    <property type="match status" value="1"/>
</dbReference>
<feature type="compositionally biased region" description="Polar residues" evidence="1">
    <location>
        <begin position="115"/>
        <end position="125"/>
    </location>
</feature>
<dbReference type="FunFam" id="1.20.58.900:FF:000002">
    <property type="entry name" value="small G protein signaling modulator 1"/>
    <property type="match status" value="1"/>
</dbReference>
<proteinExistence type="predicted"/>
<organism evidence="3 4">
    <name type="scientific">Gasterosteus aculeatus aculeatus</name>
    <name type="common">three-spined stickleback</name>
    <dbReference type="NCBI Taxonomy" id="481459"/>
    <lineage>
        <taxon>Eukaryota</taxon>
        <taxon>Metazoa</taxon>
        <taxon>Chordata</taxon>
        <taxon>Craniata</taxon>
        <taxon>Vertebrata</taxon>
        <taxon>Euteleostomi</taxon>
        <taxon>Actinopterygii</taxon>
        <taxon>Neopterygii</taxon>
        <taxon>Teleostei</taxon>
        <taxon>Neoteleostei</taxon>
        <taxon>Acanthomorphata</taxon>
        <taxon>Eupercaria</taxon>
        <taxon>Perciformes</taxon>
        <taxon>Cottioidei</taxon>
        <taxon>Gasterosteales</taxon>
        <taxon>Gasterosteidae</taxon>
        <taxon>Gasterosteus</taxon>
    </lineage>
</organism>
<dbReference type="GeneTree" id="ENSGT00940000159315"/>
<name>A0AAQ4RUP3_GASAC</name>
<reference evidence="3" key="3">
    <citation type="submission" date="2025-09" db="UniProtKB">
        <authorList>
            <consortium name="Ensembl"/>
        </authorList>
    </citation>
    <scope>IDENTIFICATION</scope>
</reference>
<feature type="compositionally biased region" description="Low complexity" evidence="1">
    <location>
        <begin position="211"/>
        <end position="266"/>
    </location>
</feature>
<feature type="compositionally biased region" description="Polar residues" evidence="1">
    <location>
        <begin position="98"/>
        <end position="107"/>
    </location>
</feature>
<evidence type="ECO:0000313" key="4">
    <source>
        <dbReference type="Proteomes" id="UP000007635"/>
    </source>
</evidence>
<dbReference type="InterPro" id="IPR004012">
    <property type="entry name" value="Run_dom"/>
</dbReference>
<accession>A0AAQ4RUP3</accession>
<feature type="domain" description="RUN" evidence="2">
    <location>
        <begin position="35"/>
        <end position="203"/>
    </location>
</feature>
<feature type="region of interest" description="Disordered" evidence="1">
    <location>
        <begin position="210"/>
        <end position="270"/>
    </location>
</feature>
<dbReference type="SUPFAM" id="SSF140741">
    <property type="entry name" value="RUN domain-like"/>
    <property type="match status" value="1"/>
</dbReference>
<feature type="region of interest" description="Disordered" evidence="1">
    <location>
        <begin position="98"/>
        <end position="128"/>
    </location>
</feature>